<dbReference type="SUPFAM" id="SSF110849">
    <property type="entry name" value="ParB/Sulfiredoxin"/>
    <property type="match status" value="1"/>
</dbReference>
<gene>
    <name evidence="4" type="ORF">C1N32_00410</name>
</gene>
<dbReference type="InterPro" id="IPR036086">
    <property type="entry name" value="ParB/Sulfiredoxin_sf"/>
</dbReference>
<dbReference type="EMBL" id="POSK01000001">
    <property type="protein sequence ID" value="PNI06511.1"/>
    <property type="molecule type" value="Genomic_DNA"/>
</dbReference>
<dbReference type="Gene3D" id="1.10.10.2830">
    <property type="match status" value="1"/>
</dbReference>
<feature type="domain" description="ParB-like N-terminal" evidence="3">
    <location>
        <begin position="58"/>
        <end position="149"/>
    </location>
</feature>
<name>A0A2J8I7N8_VIBDI</name>
<comment type="caution">
    <text evidence="4">The sequence shown here is derived from an EMBL/GenBank/DDBJ whole genome shotgun (WGS) entry which is preliminary data.</text>
</comment>
<dbReference type="InterPro" id="IPR003115">
    <property type="entry name" value="ParB_N"/>
</dbReference>
<accession>A0A2J8I7N8</accession>
<evidence type="ECO:0000256" key="2">
    <source>
        <dbReference type="ARBA" id="ARBA00023125"/>
    </source>
</evidence>
<sequence length="323" mass="36045">MAIKTSDLNAKLFGKVDKRRATTPKEAQSAAKDQAQIIELAVAGEQMVTFELTRIPAAEVEAKTQVFAANAREQSFLNEHALSDILSTLRERGQQYPAVGRRMADGTIEVLDGSRRRMSCILAEKEFLVYVADDINAEHAKFLSDVANAHKPLSLYEKGKEMQAKLDSGEAEDQKALAKMFQCSEALVSGALKAAALPLELLQAYPNVVELGRPTIVKLHKQFNELNDKQRSALLNKCHEEEGFVWQRCQSQGVARITKEVTETLEEWIHDLVPPKRAVNNNVDLIKGRVSYARKGNNLTLNLKKIDDALMTDILEFLESKID</sequence>
<evidence type="ECO:0000313" key="4">
    <source>
        <dbReference type="EMBL" id="PNI06511.1"/>
    </source>
</evidence>
<dbReference type="AlphaFoldDB" id="A0A2J8I7N8"/>
<evidence type="ECO:0000313" key="5">
    <source>
        <dbReference type="Proteomes" id="UP000236449"/>
    </source>
</evidence>
<dbReference type="GO" id="GO:0003677">
    <property type="term" value="F:DNA binding"/>
    <property type="evidence" value="ECO:0007669"/>
    <property type="project" value="UniProtKB-KW"/>
</dbReference>
<reference evidence="4 5" key="1">
    <citation type="submission" date="2018-01" db="EMBL/GenBank/DDBJ databases">
        <title>Draft genome sequences of six Vibrio diazotrophicus strains isolated from deep-sea sediments of the Baltic Sea.</title>
        <authorList>
            <person name="Castillo D."/>
            <person name="Vandieken V."/>
            <person name="Chiang O."/>
            <person name="Middelboe M."/>
        </authorList>
    </citation>
    <scope>NUCLEOTIDE SEQUENCE [LARGE SCALE GENOMIC DNA]</scope>
    <source>
        <strain evidence="4 5">60.27F</strain>
    </source>
</reference>
<protein>
    <submittedName>
        <fullName evidence="4">Chromosome partitioning protein ParB</fullName>
    </submittedName>
</protein>
<organism evidence="4 5">
    <name type="scientific">Vibrio diazotrophicus</name>
    <dbReference type="NCBI Taxonomy" id="685"/>
    <lineage>
        <taxon>Bacteria</taxon>
        <taxon>Pseudomonadati</taxon>
        <taxon>Pseudomonadota</taxon>
        <taxon>Gammaproteobacteria</taxon>
        <taxon>Vibrionales</taxon>
        <taxon>Vibrionaceae</taxon>
        <taxon>Vibrio</taxon>
    </lineage>
</organism>
<evidence type="ECO:0000259" key="3">
    <source>
        <dbReference type="SMART" id="SM00470"/>
    </source>
</evidence>
<dbReference type="PANTHER" id="PTHR38973:SF2">
    <property type="entry name" value="PARB_REPB_SPO0J FAMILY PLASMID PARTITION PROTEIN"/>
    <property type="match status" value="1"/>
</dbReference>
<dbReference type="Proteomes" id="UP000236449">
    <property type="component" value="Unassembled WGS sequence"/>
</dbReference>
<dbReference type="RefSeq" id="WP_102965070.1">
    <property type="nucleotide sequence ID" value="NZ_JAPWHJ010000005.1"/>
</dbReference>
<dbReference type="PANTHER" id="PTHR38973">
    <property type="entry name" value="PLASMID PARTITIONING CONTROL PROTEIN-RELATED"/>
    <property type="match status" value="1"/>
</dbReference>
<dbReference type="OrthoDB" id="5719994at2"/>
<dbReference type="SMART" id="SM00470">
    <property type="entry name" value="ParB"/>
    <property type="match status" value="1"/>
</dbReference>
<comment type="similarity">
    <text evidence="1">Belongs to the ParB family.</text>
</comment>
<proteinExistence type="inferred from homology"/>
<dbReference type="InterPro" id="IPR004437">
    <property type="entry name" value="ParB/RepB/Spo0J"/>
</dbReference>
<dbReference type="NCBIfam" id="TIGR00180">
    <property type="entry name" value="parB_part"/>
    <property type="match status" value="1"/>
</dbReference>
<dbReference type="CDD" id="cd16394">
    <property type="entry name" value="sopB_N"/>
    <property type="match status" value="1"/>
</dbReference>
<evidence type="ECO:0000256" key="1">
    <source>
        <dbReference type="ARBA" id="ARBA00006295"/>
    </source>
</evidence>
<keyword evidence="2" id="KW-0238">DNA-binding</keyword>